<dbReference type="KEGG" id="cmax:111471031"/>
<feature type="region of interest" description="Disordered" evidence="1">
    <location>
        <begin position="120"/>
        <end position="152"/>
    </location>
</feature>
<gene>
    <name evidence="3" type="primary">LOC111471031</name>
</gene>
<feature type="compositionally biased region" description="Basic and acidic residues" evidence="1">
    <location>
        <begin position="482"/>
        <end position="494"/>
    </location>
</feature>
<feature type="compositionally biased region" description="Low complexity" evidence="1">
    <location>
        <begin position="124"/>
        <end position="133"/>
    </location>
</feature>
<feature type="region of interest" description="Disordered" evidence="1">
    <location>
        <begin position="653"/>
        <end position="757"/>
    </location>
</feature>
<proteinExistence type="predicted"/>
<dbReference type="Proteomes" id="UP000504608">
    <property type="component" value="Unplaced"/>
</dbReference>
<organism evidence="2 3">
    <name type="scientific">Cucurbita maxima</name>
    <name type="common">Pumpkin</name>
    <name type="synonym">Winter squash</name>
    <dbReference type="NCBI Taxonomy" id="3661"/>
    <lineage>
        <taxon>Eukaryota</taxon>
        <taxon>Viridiplantae</taxon>
        <taxon>Streptophyta</taxon>
        <taxon>Embryophyta</taxon>
        <taxon>Tracheophyta</taxon>
        <taxon>Spermatophyta</taxon>
        <taxon>Magnoliopsida</taxon>
        <taxon>eudicotyledons</taxon>
        <taxon>Gunneridae</taxon>
        <taxon>Pentapetalae</taxon>
        <taxon>rosids</taxon>
        <taxon>fabids</taxon>
        <taxon>Cucurbitales</taxon>
        <taxon>Cucurbitaceae</taxon>
        <taxon>Cucurbiteae</taxon>
        <taxon>Cucurbita</taxon>
    </lineage>
</organism>
<feature type="region of interest" description="Disordered" evidence="1">
    <location>
        <begin position="454"/>
        <end position="494"/>
    </location>
</feature>
<sequence>MEETQAVKFTSDDSGEDFYEMIEAPKFVDFTVPDPYIPDDRYWFCSRVGCEEMHPEETDSDVVYKNFVMRVMATRSPNVRLQRGRRNLKCPLTAPPKSSRPRVARLALISSISKRIVDARVKSRPPTTKPSTTQAHAKAMTTPRNRKLNSNTNSFLSVKNSKTTSAEEPKTTTVAKALVFQSPKRDRKKKSSKEMNTPVKTLCAAMKKLEITSGKKNVLGDGQSLPQDVVRKKFRGREVKSRVLDSLGTHGCKRQDAKSARVLKRSKEKNLKSPLPDRVAKEIVDDDASNMDIDEKSRHVSIQGCSMSTSAKSNEGNQDELSRSEDSNSFTEDSNETSISNFDERISEKNNFEVVLCEVEDDKNQEYYHEEIVKTGALEMNISELLECDDKENVAEMNEGDRDETVLQIAEILNENTDKLSKKSIDDDPDEKISEANDLKSILCKVEHEKNQECNHIEHESETTTDENVAPNDNRENNSNGRSERVAFGKHEKFKNTAKVVKGVSKNTVKEKSTPAVVGSHGLKPSRPKSTNPKPFRLRTDERGVLREANLGKKPNCPLKDITTSRRFHGDDKLQRKNKYTNQNSECENDVEEEYEQRMLESKTPDDPRRGTIPDSSNNKKVDSEHKLCTMDSQSCVALKREKQSLCRQLEPGKERATKKTEENLKRTKLEKIQQRVRKPRSRVVSTKEEITSLVPSRQHSARKETPLKVLSHKDAKKPLDAISRTRRPSPTTPKEPNLHNSHLPTRVAQENWHASY</sequence>
<reference evidence="3" key="1">
    <citation type="submission" date="2025-08" db="UniProtKB">
        <authorList>
            <consortium name="RefSeq"/>
        </authorList>
    </citation>
    <scope>IDENTIFICATION</scope>
    <source>
        <tissue evidence="3">Young leaves</tissue>
    </source>
</reference>
<evidence type="ECO:0000313" key="2">
    <source>
        <dbReference type="Proteomes" id="UP000504608"/>
    </source>
</evidence>
<feature type="compositionally biased region" description="Basic and acidic residues" evidence="1">
    <location>
        <begin position="653"/>
        <end position="674"/>
    </location>
</feature>
<feature type="region of interest" description="Disordered" evidence="1">
    <location>
        <begin position="551"/>
        <end position="626"/>
    </location>
</feature>
<feature type="compositionally biased region" description="Polar residues" evidence="1">
    <location>
        <begin position="327"/>
        <end position="341"/>
    </location>
</feature>
<evidence type="ECO:0000313" key="3">
    <source>
        <dbReference type="RefSeq" id="XP_022972480.1"/>
    </source>
</evidence>
<feature type="compositionally biased region" description="Polar residues" evidence="1">
    <location>
        <begin position="303"/>
        <end position="316"/>
    </location>
</feature>
<dbReference type="GeneID" id="111471031"/>
<accession>A0A6J1I8R6</accession>
<evidence type="ECO:0000256" key="1">
    <source>
        <dbReference type="SAM" id="MobiDB-lite"/>
    </source>
</evidence>
<dbReference type="AlphaFoldDB" id="A0A6J1I8R6"/>
<protein>
    <submittedName>
        <fullName evidence="3">Uncharacterized protein LOC111471031 isoform X1</fullName>
    </submittedName>
</protein>
<keyword evidence="2" id="KW-1185">Reference proteome</keyword>
<dbReference type="PANTHER" id="PTHR37241">
    <property type="entry name" value="NEUROFILAMENT HEAVY PROTEIN"/>
    <property type="match status" value="1"/>
</dbReference>
<feature type="compositionally biased region" description="Polar residues" evidence="1">
    <location>
        <begin position="729"/>
        <end position="744"/>
    </location>
</feature>
<feature type="compositionally biased region" description="Basic and acidic residues" evidence="1">
    <location>
        <begin position="596"/>
        <end position="626"/>
    </location>
</feature>
<feature type="compositionally biased region" description="Basic and acidic residues" evidence="1">
    <location>
        <begin position="702"/>
        <end position="720"/>
    </location>
</feature>
<dbReference type="OrthoDB" id="785936at2759"/>
<name>A0A6J1I8R6_CUCMA</name>
<feature type="region of interest" description="Disordered" evidence="1">
    <location>
        <begin position="506"/>
        <end position="537"/>
    </location>
</feature>
<dbReference type="RefSeq" id="XP_022972480.1">
    <property type="nucleotide sequence ID" value="XM_023116712.1"/>
</dbReference>
<feature type="region of interest" description="Disordered" evidence="1">
    <location>
        <begin position="250"/>
        <end position="344"/>
    </location>
</feature>
<dbReference type="PANTHER" id="PTHR37241:SF1">
    <property type="entry name" value="NEUROFILAMENT HEAVY PROTEIN"/>
    <property type="match status" value="1"/>
</dbReference>